<dbReference type="CDD" id="cd00056">
    <property type="entry name" value="ENDO3c"/>
    <property type="match status" value="1"/>
</dbReference>
<evidence type="ECO:0000256" key="2">
    <source>
        <dbReference type="ARBA" id="ARBA00022763"/>
    </source>
</evidence>
<dbReference type="FunFam" id="1.10.1670.40:FF:000001">
    <property type="entry name" value="Probable DNA-3-methyladenine glycosylase 2"/>
    <property type="match status" value="1"/>
</dbReference>
<comment type="similarity">
    <text evidence="1">Belongs to the alkylbase DNA glycosidase AlkA family.</text>
</comment>
<feature type="domain" description="HhH-GPD" evidence="5">
    <location>
        <begin position="211"/>
        <end position="366"/>
    </location>
</feature>
<dbReference type="GO" id="GO:0032131">
    <property type="term" value="F:alkylated DNA binding"/>
    <property type="evidence" value="ECO:0000318"/>
    <property type="project" value="GO_Central"/>
</dbReference>
<dbReference type="GO" id="GO:0006307">
    <property type="term" value="P:DNA alkylation repair"/>
    <property type="evidence" value="ECO:0000318"/>
    <property type="project" value="GO_Central"/>
</dbReference>
<keyword evidence="7" id="KW-1185">Reference proteome</keyword>
<dbReference type="Proteomes" id="UP000030748">
    <property type="component" value="Unassembled WGS sequence"/>
</dbReference>
<dbReference type="SMART" id="SM00478">
    <property type="entry name" value="ENDO3c"/>
    <property type="match status" value="1"/>
</dbReference>
<dbReference type="GO" id="GO:0006285">
    <property type="term" value="P:base-excision repair, AP site formation"/>
    <property type="evidence" value="ECO:0000318"/>
    <property type="project" value="GO_Central"/>
</dbReference>
<keyword evidence="2" id="KW-0227">DNA damage</keyword>
<feature type="compositionally biased region" description="Polar residues" evidence="4">
    <location>
        <begin position="35"/>
        <end position="56"/>
    </location>
</feature>
<evidence type="ECO:0000259" key="5">
    <source>
        <dbReference type="SMART" id="SM00478"/>
    </source>
</evidence>
<feature type="compositionally biased region" description="Polar residues" evidence="4">
    <location>
        <begin position="1"/>
        <end position="10"/>
    </location>
</feature>
<dbReference type="InterPro" id="IPR051912">
    <property type="entry name" value="Alkylbase_DNA_Glycosylase/TA"/>
</dbReference>
<gene>
    <name evidence="6" type="ORF">MIMGU_mgv1a021549mg</name>
</gene>
<feature type="compositionally biased region" description="Polar residues" evidence="4">
    <location>
        <begin position="94"/>
        <end position="119"/>
    </location>
</feature>
<evidence type="ECO:0000256" key="3">
    <source>
        <dbReference type="ARBA" id="ARBA00023204"/>
    </source>
</evidence>
<dbReference type="InterPro" id="IPR003265">
    <property type="entry name" value="HhH-GPD_domain"/>
</dbReference>
<dbReference type="GO" id="GO:0005634">
    <property type="term" value="C:nucleus"/>
    <property type="evidence" value="ECO:0000318"/>
    <property type="project" value="GO_Central"/>
</dbReference>
<accession>A0A022RMG9</accession>
<protein>
    <recommendedName>
        <fullName evidence="5">HhH-GPD domain-containing protein</fullName>
    </recommendedName>
</protein>
<dbReference type="STRING" id="4155.A0A022RMG9"/>
<feature type="compositionally biased region" description="Low complexity" evidence="4">
    <location>
        <begin position="122"/>
        <end position="142"/>
    </location>
</feature>
<evidence type="ECO:0000256" key="4">
    <source>
        <dbReference type="SAM" id="MobiDB-lite"/>
    </source>
</evidence>
<feature type="region of interest" description="Disordered" evidence="4">
    <location>
        <begin position="1"/>
        <end position="158"/>
    </location>
</feature>
<dbReference type="Gene3D" id="1.10.340.30">
    <property type="entry name" value="Hypothetical protein, domain 2"/>
    <property type="match status" value="1"/>
</dbReference>
<feature type="compositionally biased region" description="Low complexity" evidence="4">
    <location>
        <begin position="57"/>
        <end position="73"/>
    </location>
</feature>
<dbReference type="eggNOG" id="KOG1918">
    <property type="taxonomic scope" value="Eukaryota"/>
</dbReference>
<organism evidence="6 7">
    <name type="scientific">Erythranthe guttata</name>
    <name type="common">Yellow monkey flower</name>
    <name type="synonym">Mimulus guttatus</name>
    <dbReference type="NCBI Taxonomy" id="4155"/>
    <lineage>
        <taxon>Eukaryota</taxon>
        <taxon>Viridiplantae</taxon>
        <taxon>Streptophyta</taxon>
        <taxon>Embryophyta</taxon>
        <taxon>Tracheophyta</taxon>
        <taxon>Spermatophyta</taxon>
        <taxon>Magnoliopsida</taxon>
        <taxon>eudicotyledons</taxon>
        <taxon>Gunneridae</taxon>
        <taxon>Pentapetalae</taxon>
        <taxon>asterids</taxon>
        <taxon>lamiids</taxon>
        <taxon>Lamiales</taxon>
        <taxon>Phrymaceae</taxon>
        <taxon>Erythranthe</taxon>
    </lineage>
</organism>
<name>A0A022RMG9_ERYGU</name>
<dbReference type="AlphaFoldDB" id="A0A022RMG9"/>
<evidence type="ECO:0000313" key="6">
    <source>
        <dbReference type="EMBL" id="EYU40170.1"/>
    </source>
</evidence>
<keyword evidence="3" id="KW-0234">DNA repair</keyword>
<dbReference type="GO" id="GO:0008725">
    <property type="term" value="F:DNA-3-methyladenine glycosylase activity"/>
    <property type="evidence" value="ECO:0000318"/>
    <property type="project" value="GO_Central"/>
</dbReference>
<dbReference type="FunFam" id="1.10.340.30:FF:000004">
    <property type="entry name" value="DNA-3-methyladenine glycosylase II"/>
    <property type="match status" value="1"/>
</dbReference>
<dbReference type="InterPro" id="IPR011257">
    <property type="entry name" value="DNA_glycosylase"/>
</dbReference>
<reference evidence="6 7" key="1">
    <citation type="journal article" date="2013" name="Proc. Natl. Acad. Sci. U.S.A.">
        <title>Fine-scale variation in meiotic recombination in Mimulus inferred from population shotgun sequencing.</title>
        <authorList>
            <person name="Hellsten U."/>
            <person name="Wright K.M."/>
            <person name="Jenkins J."/>
            <person name="Shu S."/>
            <person name="Yuan Y."/>
            <person name="Wessler S.R."/>
            <person name="Schmutz J."/>
            <person name="Willis J.H."/>
            <person name="Rokhsar D.S."/>
        </authorList>
    </citation>
    <scope>NUCLEOTIDE SEQUENCE [LARGE SCALE GENOMIC DNA]</scope>
    <source>
        <strain evidence="7">cv. DUN x IM62</strain>
    </source>
</reference>
<dbReference type="Gene3D" id="1.10.1670.40">
    <property type="match status" value="1"/>
</dbReference>
<dbReference type="EMBL" id="KI630420">
    <property type="protein sequence ID" value="EYU40170.1"/>
    <property type="molecule type" value="Genomic_DNA"/>
</dbReference>
<evidence type="ECO:0000256" key="1">
    <source>
        <dbReference type="ARBA" id="ARBA00010817"/>
    </source>
</evidence>
<dbReference type="GO" id="GO:0043916">
    <property type="term" value="F:DNA-7-methylguanine glycosylase activity"/>
    <property type="evidence" value="ECO:0000318"/>
    <property type="project" value="GO_Central"/>
</dbReference>
<dbReference type="PANTHER" id="PTHR43003">
    <property type="entry name" value="DNA-3-METHYLADENINE GLYCOSYLASE"/>
    <property type="match status" value="1"/>
</dbReference>
<evidence type="ECO:0000313" key="7">
    <source>
        <dbReference type="Proteomes" id="UP000030748"/>
    </source>
</evidence>
<dbReference type="Pfam" id="PF00730">
    <property type="entry name" value="HhH-GPD"/>
    <property type="match status" value="1"/>
</dbReference>
<dbReference type="PANTHER" id="PTHR43003:SF5">
    <property type="entry name" value="DNA-3-METHYLADENINE GLYCOSYLASE"/>
    <property type="match status" value="1"/>
</dbReference>
<proteinExistence type="inferred from homology"/>
<dbReference type="SUPFAM" id="SSF48150">
    <property type="entry name" value="DNA-glycosylase"/>
    <property type="match status" value="1"/>
</dbReference>
<sequence>MGDQTHTQIETRPLPESESHSQIVEIPNTLHDSKPQSSPLTTAPDSDSNPQICHPQTASVAEASLAAAAAATEISNNSQNPSKIPIRPQKIRKLSTTAGKSSTPQSTADEASVSASPSLPLTPAAGAASTVASPATPSTTHTAKNRRRSASQASRAMPQIIKPLSADGEIELAIRHLRAVDPLLGPLIDTHLPFQFDSQQPPFLALTKSILYQQLACKAGTSIYTRFVSLCGAEESVCPDTVLSLSTQQLKAIGVSGRKASYLYDLANKYKSGILSDDTVVKMDDRSLFTMLSMVKGIGSWSVHMFMIFSLHRPDVLPVSDLGVRKGVQMLNGLDELPRPSQMEQLCEKWKPYRSVGAWYMWRFVEGKGAAGSGVQVEPQQDGHQHQHQLQHQLQFVEPVNGIGNMG</sequence>